<reference evidence="9" key="1">
    <citation type="journal article" date="2008" name="Nature">
        <title>The amphioxus genome and the evolution of the chordate karyotype.</title>
        <authorList>
            <consortium name="US DOE Joint Genome Institute (JGI-PGF)"/>
            <person name="Putnam N.H."/>
            <person name="Butts T."/>
            <person name="Ferrier D.E.K."/>
            <person name="Furlong R.F."/>
            <person name="Hellsten U."/>
            <person name="Kawashima T."/>
            <person name="Robinson-Rechavi M."/>
            <person name="Shoguchi E."/>
            <person name="Terry A."/>
            <person name="Yu J.-K."/>
            <person name="Benito-Gutierrez E.L."/>
            <person name="Dubchak I."/>
            <person name="Garcia-Fernandez J."/>
            <person name="Gibson-Brown J.J."/>
            <person name="Grigoriev I.V."/>
            <person name="Horton A.C."/>
            <person name="de Jong P.J."/>
            <person name="Jurka J."/>
            <person name="Kapitonov V.V."/>
            <person name="Kohara Y."/>
            <person name="Kuroki Y."/>
            <person name="Lindquist E."/>
            <person name="Lucas S."/>
            <person name="Osoegawa K."/>
            <person name="Pennacchio L.A."/>
            <person name="Salamov A.A."/>
            <person name="Satou Y."/>
            <person name="Sauka-Spengler T."/>
            <person name="Schmutz J."/>
            <person name="Shin-I T."/>
            <person name="Toyoda A."/>
            <person name="Bronner-Fraser M."/>
            <person name="Fujiyama A."/>
            <person name="Holland L.Z."/>
            <person name="Holland P.W.H."/>
            <person name="Satoh N."/>
            <person name="Rokhsar D.S."/>
        </authorList>
    </citation>
    <scope>NUCLEOTIDE SEQUENCE [LARGE SCALE GENOMIC DNA]</scope>
    <source>
        <strain evidence="9">S238N-H82</strain>
        <tissue evidence="9">Testes</tissue>
    </source>
</reference>
<proteinExistence type="predicted"/>
<feature type="region of interest" description="Disordered" evidence="6">
    <location>
        <begin position="280"/>
        <end position="300"/>
    </location>
</feature>
<dbReference type="GO" id="GO:0061630">
    <property type="term" value="F:ubiquitin protein ligase activity"/>
    <property type="evidence" value="ECO:0000318"/>
    <property type="project" value="GO_Central"/>
</dbReference>
<dbReference type="InterPro" id="IPR000315">
    <property type="entry name" value="Znf_B-box"/>
</dbReference>
<dbReference type="Pfam" id="PF13445">
    <property type="entry name" value="zf-RING_UBOX"/>
    <property type="match status" value="1"/>
</dbReference>
<dbReference type="InterPro" id="IPR027370">
    <property type="entry name" value="Znf-RING_euk"/>
</dbReference>
<dbReference type="InterPro" id="IPR013083">
    <property type="entry name" value="Znf_RING/FYVE/PHD"/>
</dbReference>
<dbReference type="InterPro" id="IPR001841">
    <property type="entry name" value="Znf_RING"/>
</dbReference>
<dbReference type="SMART" id="SM00336">
    <property type="entry name" value="BBOX"/>
    <property type="match status" value="1"/>
</dbReference>
<dbReference type="GeneID" id="118411993"/>
<dbReference type="PROSITE" id="PS00518">
    <property type="entry name" value="ZF_RING_1"/>
    <property type="match status" value="1"/>
</dbReference>
<evidence type="ECO:0000256" key="5">
    <source>
        <dbReference type="SAM" id="Coils"/>
    </source>
</evidence>
<evidence type="ECO:0000256" key="3">
    <source>
        <dbReference type="ARBA" id="ARBA00022833"/>
    </source>
</evidence>
<reference evidence="10" key="2">
    <citation type="journal article" date="2020" name="Nat. Ecol. Evol.">
        <title>Deeply conserved synteny resolves early events in vertebrate evolution.</title>
        <authorList>
            <person name="Simakov O."/>
            <person name="Marletaz F."/>
            <person name="Yue J.X."/>
            <person name="O'Connell B."/>
            <person name="Jenkins J."/>
            <person name="Brandt A."/>
            <person name="Calef R."/>
            <person name="Tung C.H."/>
            <person name="Huang T.K."/>
            <person name="Schmutz J."/>
            <person name="Satoh N."/>
            <person name="Yu J.K."/>
            <person name="Putnam N.H."/>
            <person name="Green R.E."/>
            <person name="Rokhsar D.S."/>
        </authorList>
    </citation>
    <scope>NUCLEOTIDE SEQUENCE [LARGE SCALE GENOMIC DNA]</scope>
    <source>
        <strain evidence="10">S238N-H82</strain>
    </source>
</reference>
<evidence type="ECO:0000313" key="10">
    <source>
        <dbReference type="Proteomes" id="UP000001554"/>
    </source>
</evidence>
<feature type="domain" description="B box-type" evidence="8">
    <location>
        <begin position="105"/>
        <end position="146"/>
    </location>
</feature>
<organism>
    <name type="scientific">Branchiostoma floridae</name>
    <name type="common">Florida lancelet</name>
    <name type="synonym">Amphioxus</name>
    <dbReference type="NCBI Taxonomy" id="7739"/>
    <lineage>
        <taxon>Eukaryota</taxon>
        <taxon>Metazoa</taxon>
        <taxon>Chordata</taxon>
        <taxon>Cephalochordata</taxon>
        <taxon>Leptocardii</taxon>
        <taxon>Amphioxiformes</taxon>
        <taxon>Branchiostomatidae</taxon>
        <taxon>Branchiostoma</taxon>
    </lineage>
</organism>
<dbReference type="RefSeq" id="XP_035670437.1">
    <property type="nucleotide sequence ID" value="XM_035814544.1"/>
</dbReference>
<dbReference type="SUPFAM" id="SSF57845">
    <property type="entry name" value="B-box zinc-binding domain"/>
    <property type="match status" value="1"/>
</dbReference>
<keyword evidence="2 4" id="KW-0863">Zinc-finger</keyword>
<dbReference type="EMBL" id="GG666617">
    <property type="protein sequence ID" value="EEN48427.1"/>
    <property type="molecule type" value="Genomic_DNA"/>
</dbReference>
<dbReference type="Proteomes" id="UP000001554">
    <property type="component" value="Chromosome 3"/>
</dbReference>
<evidence type="ECO:0000256" key="4">
    <source>
        <dbReference type="PROSITE-ProRule" id="PRU00024"/>
    </source>
</evidence>
<dbReference type="Gene3D" id="3.30.40.10">
    <property type="entry name" value="Zinc/RING finger domain, C3HC4 (zinc finger)"/>
    <property type="match status" value="1"/>
</dbReference>
<keyword evidence="3" id="KW-0862">Zinc</keyword>
<dbReference type="OMA" id="HAGHRMM"/>
<keyword evidence="1" id="KW-0479">Metal-binding</keyword>
<dbReference type="SUPFAM" id="SSF57850">
    <property type="entry name" value="RING/U-box"/>
    <property type="match status" value="1"/>
</dbReference>
<dbReference type="PANTHER" id="PTHR25462:SF296">
    <property type="entry name" value="MEIOTIC P26, ISOFORM F"/>
    <property type="match status" value="1"/>
</dbReference>
<dbReference type="Gene3D" id="3.30.160.60">
    <property type="entry name" value="Classic Zinc Finger"/>
    <property type="match status" value="1"/>
</dbReference>
<evidence type="ECO:0000259" key="8">
    <source>
        <dbReference type="PROSITE" id="PS50119"/>
    </source>
</evidence>
<name>C3ZGA6_BRAFL</name>
<gene>
    <name evidence="11" type="primary">LOC118411993</name>
    <name evidence="9" type="ORF">BRAFLDRAFT_118421</name>
</gene>
<feature type="domain" description="RING-type" evidence="7">
    <location>
        <begin position="18"/>
        <end position="58"/>
    </location>
</feature>
<accession>C3ZGA6</accession>
<dbReference type="SMART" id="SM00184">
    <property type="entry name" value="RING"/>
    <property type="match status" value="1"/>
</dbReference>
<feature type="coiled-coil region" evidence="5">
    <location>
        <begin position="178"/>
        <end position="217"/>
    </location>
</feature>
<protein>
    <submittedName>
        <fullName evidence="11">Tripartite motif-containing protein 2-like</fullName>
    </submittedName>
</protein>
<dbReference type="PANTHER" id="PTHR25462">
    <property type="entry name" value="BONUS, ISOFORM C-RELATED"/>
    <property type="match status" value="1"/>
</dbReference>
<keyword evidence="10" id="KW-1185">Reference proteome</keyword>
<reference evidence="11" key="3">
    <citation type="submission" date="2025-04" db="UniProtKB">
        <authorList>
            <consortium name="RefSeq"/>
        </authorList>
    </citation>
    <scope>IDENTIFICATION</scope>
    <source>
        <strain evidence="11">S238N-H82</strain>
        <tissue evidence="11">Testes</tissue>
    </source>
</reference>
<evidence type="ECO:0000256" key="2">
    <source>
        <dbReference type="ARBA" id="ARBA00022771"/>
    </source>
</evidence>
<evidence type="ECO:0000259" key="7">
    <source>
        <dbReference type="PROSITE" id="PS50089"/>
    </source>
</evidence>
<dbReference type="AlphaFoldDB" id="C3ZGA6"/>
<dbReference type="PROSITE" id="PS50089">
    <property type="entry name" value="ZF_RING_2"/>
    <property type="match status" value="1"/>
</dbReference>
<dbReference type="PROSITE" id="PS50119">
    <property type="entry name" value="ZF_BBOX"/>
    <property type="match status" value="1"/>
</dbReference>
<keyword evidence="5" id="KW-0175">Coiled coil</keyword>
<sequence>MAGRSLSLPPALQQELICGICEEIFSTPKDLPCLHTFCQDCLEQRAKTGQPFNCPICETRVELTPEVVEQMPENPAILNICDRIHNQAVMPQLDDDSEEEDEEAKSYTFCKTHTTEKLQLYCVQCKVPACTECLDETHAGHRMMTLRKALDDRKAVVTSFVTRGKDLVENYCSFVQGLRETEKNLHEQKKQADSSIIQAYEQMIKKLTETKETMLRDVNNKHHQNLQAIRQTRDPMLTEVYNLTVACDAVNENLDHERAEFNDQEKNLIRVVKMVTEKVANSPTPLPTPPLTPELLEWDT</sequence>
<dbReference type="GO" id="GO:0008270">
    <property type="term" value="F:zinc ion binding"/>
    <property type="evidence" value="ECO:0007669"/>
    <property type="project" value="UniProtKB-KW"/>
</dbReference>
<evidence type="ECO:0000313" key="9">
    <source>
        <dbReference type="EMBL" id="EEN48427.1"/>
    </source>
</evidence>
<dbReference type="GO" id="GO:0005737">
    <property type="term" value="C:cytoplasm"/>
    <property type="evidence" value="ECO:0000318"/>
    <property type="project" value="GO_Central"/>
</dbReference>
<dbReference type="KEGG" id="bfo:118411993"/>
<evidence type="ECO:0000313" key="11">
    <source>
        <dbReference type="RefSeq" id="XP_035670437.1"/>
    </source>
</evidence>
<dbReference type="InterPro" id="IPR047153">
    <property type="entry name" value="TRIM45/56/19-like"/>
</dbReference>
<dbReference type="eggNOG" id="KOG2177">
    <property type="taxonomic scope" value="Eukaryota"/>
</dbReference>
<evidence type="ECO:0000256" key="1">
    <source>
        <dbReference type="ARBA" id="ARBA00022723"/>
    </source>
</evidence>
<dbReference type="GO" id="GO:0045087">
    <property type="term" value="P:innate immune response"/>
    <property type="evidence" value="ECO:0000318"/>
    <property type="project" value="GO_Central"/>
</dbReference>
<dbReference type="InParanoid" id="C3ZGA6"/>
<dbReference type="InterPro" id="IPR017907">
    <property type="entry name" value="Znf_RING_CS"/>
</dbReference>
<dbReference type="Pfam" id="PF00643">
    <property type="entry name" value="zf-B_box"/>
    <property type="match status" value="1"/>
</dbReference>
<evidence type="ECO:0000256" key="6">
    <source>
        <dbReference type="SAM" id="MobiDB-lite"/>
    </source>
</evidence>
<dbReference type="OrthoDB" id="654191at2759"/>